<dbReference type="GO" id="GO:0016757">
    <property type="term" value="F:glycosyltransferase activity"/>
    <property type="evidence" value="ECO:0007669"/>
    <property type="project" value="InterPro"/>
</dbReference>
<feature type="domain" description="Glycosyl transferase family 1" evidence="2">
    <location>
        <begin position="233"/>
        <end position="383"/>
    </location>
</feature>
<dbReference type="Gene3D" id="3.40.50.2000">
    <property type="entry name" value="Glycogen Phosphorylase B"/>
    <property type="match status" value="2"/>
</dbReference>
<dbReference type="Pfam" id="PF00534">
    <property type="entry name" value="Glycos_transf_1"/>
    <property type="match status" value="1"/>
</dbReference>
<comment type="caution">
    <text evidence="3">The sequence shown here is derived from an EMBL/GenBank/DDBJ whole genome shotgun (WGS) entry which is preliminary data.</text>
</comment>
<dbReference type="EMBL" id="SOAZ01000009">
    <property type="protein sequence ID" value="TDT61033.1"/>
    <property type="molecule type" value="Genomic_DNA"/>
</dbReference>
<accession>A0A4R7KR03</accession>
<sequence>MIDYQKLKEEYASKRMGELLSICNNRHPIYDLNTGLIDKDEGKINSSIKKLESMGYRHSFIKFEYLKEKKHLNIGYLLPHNLITGGYKILIEQANNLYTRGHNVVLYSHFPRPEWLDVKCRYFKVPSDRDLYEMVSGIDLIIAGYWDLIADVMKAEAPMKYYIAQGDIDIFEYDTLPDYFKNAVTTAHSLPVKILTVSKIMQKRLKELYGRESVLIPNAIDEGIFYAGKNRGNNPPEILLVGSDALKFKGHEDIIKALYHLKKEGYKFKVKWIIPVLPEKDFRGTGINIAYHVCPTQDEIGWLYRHSEIYISGSYYEAFSLPPLEAMACGTAVITTSNEGVKEYAVDNENCLMYQAGNVDQLIEKIKMLLKSRNLRKRLIEKGLETAKMYTWKNSIDLLEKEFMEYKDNMVIGAFEALDVLKGGGR</sequence>
<evidence type="ECO:0000313" key="4">
    <source>
        <dbReference type="Proteomes" id="UP000295325"/>
    </source>
</evidence>
<dbReference type="AlphaFoldDB" id="A0A4R7KR03"/>
<dbReference type="SUPFAM" id="SSF53756">
    <property type="entry name" value="UDP-Glycosyltransferase/glycogen phosphorylase"/>
    <property type="match status" value="1"/>
</dbReference>
<keyword evidence="1 3" id="KW-0808">Transferase</keyword>
<evidence type="ECO:0000256" key="1">
    <source>
        <dbReference type="ARBA" id="ARBA00022679"/>
    </source>
</evidence>
<dbReference type="PANTHER" id="PTHR46401:SF2">
    <property type="entry name" value="GLYCOSYLTRANSFERASE WBBK-RELATED"/>
    <property type="match status" value="1"/>
</dbReference>
<name>A0A4R7KR03_9CLOT</name>
<dbReference type="Proteomes" id="UP000295325">
    <property type="component" value="Unassembled WGS sequence"/>
</dbReference>
<keyword evidence="4" id="KW-1185">Reference proteome</keyword>
<dbReference type="CDD" id="cd03801">
    <property type="entry name" value="GT4_PimA-like"/>
    <property type="match status" value="1"/>
</dbReference>
<dbReference type="PANTHER" id="PTHR46401">
    <property type="entry name" value="GLYCOSYLTRANSFERASE WBBK-RELATED"/>
    <property type="match status" value="1"/>
</dbReference>
<proteinExistence type="predicted"/>
<dbReference type="RefSeq" id="WP_133628000.1">
    <property type="nucleotide sequence ID" value="NZ_SOAZ01000009.1"/>
</dbReference>
<dbReference type="OrthoDB" id="525353at2"/>
<dbReference type="InterPro" id="IPR001296">
    <property type="entry name" value="Glyco_trans_1"/>
</dbReference>
<reference evidence="3 4" key="1">
    <citation type="submission" date="2019-03" db="EMBL/GenBank/DDBJ databases">
        <title>Genomic Encyclopedia of Type Strains, Phase IV (KMG-IV): sequencing the most valuable type-strain genomes for metagenomic binning, comparative biology and taxonomic classification.</title>
        <authorList>
            <person name="Goeker M."/>
        </authorList>
    </citation>
    <scope>NUCLEOTIDE SEQUENCE [LARGE SCALE GENOMIC DNA]</scope>
    <source>
        <strain evidence="3 4">DSM 24455</strain>
    </source>
</reference>
<evidence type="ECO:0000259" key="2">
    <source>
        <dbReference type="Pfam" id="PF00534"/>
    </source>
</evidence>
<dbReference type="GO" id="GO:0009103">
    <property type="term" value="P:lipopolysaccharide biosynthetic process"/>
    <property type="evidence" value="ECO:0007669"/>
    <property type="project" value="TreeGrafter"/>
</dbReference>
<gene>
    <name evidence="3" type="ORF">EDD71_10937</name>
</gene>
<protein>
    <submittedName>
        <fullName evidence="3">Glycosyl transferase family 1</fullName>
    </submittedName>
</protein>
<evidence type="ECO:0000313" key="3">
    <source>
        <dbReference type="EMBL" id="TDT61033.1"/>
    </source>
</evidence>
<organism evidence="3 4">
    <name type="scientific">Fonticella tunisiensis</name>
    <dbReference type="NCBI Taxonomy" id="1096341"/>
    <lineage>
        <taxon>Bacteria</taxon>
        <taxon>Bacillati</taxon>
        <taxon>Bacillota</taxon>
        <taxon>Clostridia</taxon>
        <taxon>Eubacteriales</taxon>
        <taxon>Clostridiaceae</taxon>
        <taxon>Fonticella</taxon>
    </lineage>
</organism>